<evidence type="ECO:0000256" key="1">
    <source>
        <dbReference type="ARBA" id="ARBA00004123"/>
    </source>
</evidence>
<dbReference type="GO" id="GO:0005634">
    <property type="term" value="C:nucleus"/>
    <property type="evidence" value="ECO:0007669"/>
    <property type="project" value="UniProtKB-SubCell"/>
</dbReference>
<dbReference type="Gene3D" id="3.10.20.90">
    <property type="entry name" value="Phosphatidylinositol 3-kinase Catalytic Subunit, Chain A, domain 1"/>
    <property type="match status" value="1"/>
</dbReference>
<dbReference type="AlphaFoldDB" id="A0A553N760"/>
<evidence type="ECO:0000256" key="2">
    <source>
        <dbReference type="ARBA" id="ARBA00023242"/>
    </source>
</evidence>
<dbReference type="Proteomes" id="UP000318571">
    <property type="component" value="Chromosome 8"/>
</dbReference>
<feature type="region of interest" description="Disordered" evidence="3">
    <location>
        <begin position="1"/>
        <end position="47"/>
    </location>
</feature>
<accession>A0A553N760</accession>
<dbReference type="PANTHER" id="PTHR23010:SF1">
    <property type="entry name" value="MIDNOLIN"/>
    <property type="match status" value="1"/>
</dbReference>
<comment type="caution">
    <text evidence="5">The sequence shown here is derived from an EMBL/GenBank/DDBJ whole genome shotgun (WGS) entry which is preliminary data.</text>
</comment>
<dbReference type="InterPro" id="IPR000626">
    <property type="entry name" value="Ubiquitin-like_dom"/>
</dbReference>
<evidence type="ECO:0000313" key="5">
    <source>
        <dbReference type="EMBL" id="TRY61240.1"/>
    </source>
</evidence>
<organism evidence="5 6">
    <name type="scientific">Tigriopus californicus</name>
    <name type="common">Marine copepod</name>
    <dbReference type="NCBI Taxonomy" id="6832"/>
    <lineage>
        <taxon>Eukaryota</taxon>
        <taxon>Metazoa</taxon>
        <taxon>Ecdysozoa</taxon>
        <taxon>Arthropoda</taxon>
        <taxon>Crustacea</taxon>
        <taxon>Multicrustacea</taxon>
        <taxon>Hexanauplia</taxon>
        <taxon>Copepoda</taxon>
        <taxon>Harpacticoida</taxon>
        <taxon>Harpacticidae</taxon>
        <taxon>Tigriopus</taxon>
    </lineage>
</organism>
<dbReference type="SUPFAM" id="SSF54236">
    <property type="entry name" value="Ubiquitin-like"/>
    <property type="match status" value="1"/>
</dbReference>
<keyword evidence="2" id="KW-0539">Nucleus</keyword>
<feature type="compositionally biased region" description="Polar residues" evidence="3">
    <location>
        <begin position="8"/>
        <end position="30"/>
    </location>
</feature>
<dbReference type="PROSITE" id="PS50053">
    <property type="entry name" value="UBIQUITIN_2"/>
    <property type="match status" value="1"/>
</dbReference>
<protein>
    <recommendedName>
        <fullName evidence="4">Ubiquitin-like domain-containing protein</fullName>
    </recommendedName>
</protein>
<dbReference type="Pfam" id="PF00240">
    <property type="entry name" value="ubiquitin"/>
    <property type="match status" value="1"/>
</dbReference>
<dbReference type="InterPro" id="IPR029071">
    <property type="entry name" value="Ubiquitin-like_domsf"/>
</dbReference>
<sequence length="160" mass="17143">MTDKETNSEQTKPATATSTTKMSQPVSGAASSPPNSSTTTPPSYPLPNLGVLTNPDLIAVTIAPFTGGPFTMAVNRNDTIEELKKTVAKKLKVLKDRICLLYRERQLSEGTLADNALVEGSRITLLPRAETGLLAQKPEQSVMQALESLSDSQVQSDNNN</sequence>
<feature type="domain" description="Ubiquitin-like" evidence="4">
    <location>
        <begin position="58"/>
        <end position="132"/>
    </location>
</feature>
<dbReference type="EMBL" id="VCGU01000459">
    <property type="protein sequence ID" value="TRY61240.1"/>
    <property type="molecule type" value="Genomic_DNA"/>
</dbReference>
<evidence type="ECO:0000313" key="6">
    <source>
        <dbReference type="Proteomes" id="UP000318571"/>
    </source>
</evidence>
<evidence type="ECO:0000259" key="4">
    <source>
        <dbReference type="PROSITE" id="PS50053"/>
    </source>
</evidence>
<dbReference type="PANTHER" id="PTHR23010">
    <property type="entry name" value="MIDNOLIN"/>
    <property type="match status" value="1"/>
</dbReference>
<keyword evidence="6" id="KW-1185">Reference proteome</keyword>
<proteinExistence type="predicted"/>
<feature type="compositionally biased region" description="Low complexity" evidence="3">
    <location>
        <begin position="31"/>
        <end position="47"/>
    </location>
</feature>
<gene>
    <name evidence="5" type="ORF">TCAL_16275</name>
</gene>
<dbReference type="SMART" id="SM00213">
    <property type="entry name" value="UBQ"/>
    <property type="match status" value="1"/>
</dbReference>
<comment type="subcellular location">
    <subcellularLocation>
        <location evidence="1">Nucleus</location>
    </subcellularLocation>
</comment>
<dbReference type="InterPro" id="IPR039336">
    <property type="entry name" value="Midnolin"/>
</dbReference>
<reference evidence="5 6" key="1">
    <citation type="journal article" date="2018" name="Nat. Ecol. Evol.">
        <title>Genomic signatures of mitonuclear coevolution across populations of Tigriopus californicus.</title>
        <authorList>
            <person name="Barreto F.S."/>
            <person name="Watson E.T."/>
            <person name="Lima T.G."/>
            <person name="Willett C.S."/>
            <person name="Edmands S."/>
            <person name="Li W."/>
            <person name="Burton R.S."/>
        </authorList>
    </citation>
    <scope>NUCLEOTIDE SEQUENCE [LARGE SCALE GENOMIC DNA]</scope>
    <source>
        <strain evidence="5 6">San Diego</strain>
    </source>
</reference>
<evidence type="ECO:0000256" key="3">
    <source>
        <dbReference type="SAM" id="MobiDB-lite"/>
    </source>
</evidence>
<name>A0A553N760_TIGCA</name>